<comment type="caution">
    <text evidence="1">The sequence shown here is derived from an EMBL/GenBank/DDBJ whole genome shotgun (WGS) entry which is preliminary data.</text>
</comment>
<organism evidence="1 2">
    <name type="scientific">Trifolium medium</name>
    <dbReference type="NCBI Taxonomy" id="97028"/>
    <lineage>
        <taxon>Eukaryota</taxon>
        <taxon>Viridiplantae</taxon>
        <taxon>Streptophyta</taxon>
        <taxon>Embryophyta</taxon>
        <taxon>Tracheophyta</taxon>
        <taxon>Spermatophyta</taxon>
        <taxon>Magnoliopsida</taxon>
        <taxon>eudicotyledons</taxon>
        <taxon>Gunneridae</taxon>
        <taxon>Pentapetalae</taxon>
        <taxon>rosids</taxon>
        <taxon>fabids</taxon>
        <taxon>Fabales</taxon>
        <taxon>Fabaceae</taxon>
        <taxon>Papilionoideae</taxon>
        <taxon>50 kb inversion clade</taxon>
        <taxon>NPAAA clade</taxon>
        <taxon>Hologalegina</taxon>
        <taxon>IRL clade</taxon>
        <taxon>Trifolieae</taxon>
        <taxon>Trifolium</taxon>
    </lineage>
</organism>
<dbReference type="EMBL" id="LXQA011188432">
    <property type="protein sequence ID" value="MCI88263.1"/>
    <property type="molecule type" value="Genomic_DNA"/>
</dbReference>
<name>A0A392VLC9_9FABA</name>
<reference evidence="1 2" key="1">
    <citation type="journal article" date="2018" name="Front. Plant Sci.">
        <title>Red Clover (Trifolium pratense) and Zigzag Clover (T. medium) - A Picture of Genomic Similarities and Differences.</title>
        <authorList>
            <person name="Dluhosova J."/>
            <person name="Istvanek J."/>
            <person name="Nedelnik J."/>
            <person name="Repkova J."/>
        </authorList>
    </citation>
    <scope>NUCLEOTIDE SEQUENCE [LARGE SCALE GENOMIC DNA]</scope>
    <source>
        <strain evidence="2">cv. 10/8</strain>
        <tissue evidence="1">Leaf</tissue>
    </source>
</reference>
<feature type="non-terminal residue" evidence="1">
    <location>
        <position position="46"/>
    </location>
</feature>
<proteinExistence type="predicted"/>
<evidence type="ECO:0000313" key="1">
    <source>
        <dbReference type="EMBL" id="MCI88263.1"/>
    </source>
</evidence>
<dbReference type="AlphaFoldDB" id="A0A392VLC9"/>
<dbReference type="Proteomes" id="UP000265520">
    <property type="component" value="Unassembled WGS sequence"/>
</dbReference>
<keyword evidence="2" id="KW-1185">Reference proteome</keyword>
<evidence type="ECO:0000313" key="2">
    <source>
        <dbReference type="Proteomes" id="UP000265520"/>
    </source>
</evidence>
<sequence>MVIASEELTGITVMLSVKRFTEHESSQLSGHLAGTFSGLAKKLQHF</sequence>
<accession>A0A392VLC9</accession>
<protein>
    <submittedName>
        <fullName evidence="1">Isoamylase 2 chloroplastic-like</fullName>
    </submittedName>
</protein>